<dbReference type="EMBL" id="MTPX02000041">
    <property type="protein sequence ID" value="PHP52801.1"/>
    <property type="molecule type" value="Genomic_DNA"/>
</dbReference>
<dbReference type="InterPro" id="IPR028082">
    <property type="entry name" value="Peripla_BP_I"/>
</dbReference>
<dbReference type="SUPFAM" id="SSF47413">
    <property type="entry name" value="lambda repressor-like DNA-binding domains"/>
    <property type="match status" value="1"/>
</dbReference>
<reference evidence="5 6" key="1">
    <citation type="submission" date="2017-10" db="EMBL/GenBank/DDBJ databases">
        <title>Draft genome sequence of cellulolytic Actinomyces sp CtC72 isolated from cattle rumen fluid.</title>
        <authorList>
            <person name="Joshi A.J."/>
            <person name="Vasudevan G."/>
            <person name="Lanjekar V.B."/>
            <person name="Hivarkar S."/>
            <person name="Engineer A."/>
            <person name="Pore S.D."/>
            <person name="Dhakephalkar P.K."/>
            <person name="Dagar S."/>
        </authorList>
    </citation>
    <scope>NUCLEOTIDE SEQUENCE [LARGE SCALE GENOMIC DNA]</scope>
    <source>
        <strain evidence="6">CtC72</strain>
    </source>
</reference>
<evidence type="ECO:0000256" key="3">
    <source>
        <dbReference type="ARBA" id="ARBA00023163"/>
    </source>
</evidence>
<protein>
    <submittedName>
        <fullName evidence="5">LacI family transcriptional regulator</fullName>
    </submittedName>
</protein>
<dbReference type="CDD" id="cd01392">
    <property type="entry name" value="HTH_LacI"/>
    <property type="match status" value="1"/>
</dbReference>
<organism evidence="5 6">
    <name type="scientific">Actinomyces ruminis</name>
    <dbReference type="NCBI Taxonomy" id="1937003"/>
    <lineage>
        <taxon>Bacteria</taxon>
        <taxon>Bacillati</taxon>
        <taxon>Actinomycetota</taxon>
        <taxon>Actinomycetes</taxon>
        <taxon>Actinomycetales</taxon>
        <taxon>Actinomycetaceae</taxon>
        <taxon>Actinomyces</taxon>
    </lineage>
</organism>
<feature type="domain" description="HTH lacI-type" evidence="4">
    <location>
        <begin position="1"/>
        <end position="53"/>
    </location>
</feature>
<dbReference type="SUPFAM" id="SSF53822">
    <property type="entry name" value="Periplasmic binding protein-like I"/>
    <property type="match status" value="1"/>
</dbReference>
<dbReference type="Pfam" id="PF13377">
    <property type="entry name" value="Peripla_BP_3"/>
    <property type="match status" value="1"/>
</dbReference>
<keyword evidence="6" id="KW-1185">Reference proteome</keyword>
<dbReference type="PANTHER" id="PTHR30146:SF109">
    <property type="entry name" value="HTH-TYPE TRANSCRIPTIONAL REGULATOR GALS"/>
    <property type="match status" value="1"/>
</dbReference>
<evidence type="ECO:0000256" key="2">
    <source>
        <dbReference type="ARBA" id="ARBA00023125"/>
    </source>
</evidence>
<dbReference type="SMART" id="SM00354">
    <property type="entry name" value="HTH_LACI"/>
    <property type="match status" value="1"/>
</dbReference>
<comment type="caution">
    <text evidence="5">The sequence shown here is derived from an EMBL/GenBank/DDBJ whole genome shotgun (WGS) entry which is preliminary data.</text>
</comment>
<sequence>MRDVADRAGVSLGTASNVLNHPERVSAAAIERVRMAIDELGFVRNANASTLASGRSGALGLVVINLSNSMFVDVARGAQAAARAAGHNLLLADSADDFGAQGDNVDSFNEARVAGLLLAPMQDSSEHVARLKARQTPVVLINYDQGDDNLCTVVVDNEQVGYLAVRHMLDIGCRRIVFAAGGDEYYQPVRLRRRGARRAMREAAGAASFEEIMADGVKEADGLTVARQIAGRGPDTRPDGIIGVSDSLASGLVEGLSEAGITVPDEIAVMGCDRNSSAGDCRVPLTSIAMKGQEMGAAAVRLLLDEMNRDGDHVHQRVVLTPELIVRGSTVLP</sequence>
<dbReference type="Gene3D" id="1.10.260.40">
    <property type="entry name" value="lambda repressor-like DNA-binding domains"/>
    <property type="match status" value="1"/>
</dbReference>
<keyword evidence="3" id="KW-0804">Transcription</keyword>
<dbReference type="PROSITE" id="PS50932">
    <property type="entry name" value="HTH_LACI_2"/>
    <property type="match status" value="1"/>
</dbReference>
<evidence type="ECO:0000313" key="6">
    <source>
        <dbReference type="Proteomes" id="UP000194577"/>
    </source>
</evidence>
<dbReference type="Pfam" id="PF00356">
    <property type="entry name" value="LacI"/>
    <property type="match status" value="1"/>
</dbReference>
<dbReference type="Gene3D" id="3.40.50.2300">
    <property type="match status" value="2"/>
</dbReference>
<evidence type="ECO:0000313" key="5">
    <source>
        <dbReference type="EMBL" id="PHP52801.1"/>
    </source>
</evidence>
<dbReference type="InterPro" id="IPR046335">
    <property type="entry name" value="LacI/GalR-like_sensor"/>
</dbReference>
<evidence type="ECO:0000256" key="1">
    <source>
        <dbReference type="ARBA" id="ARBA00023015"/>
    </source>
</evidence>
<dbReference type="Proteomes" id="UP000194577">
    <property type="component" value="Unassembled WGS sequence"/>
</dbReference>
<accession>A0ABX4MBV0</accession>
<proteinExistence type="predicted"/>
<dbReference type="InterPro" id="IPR010982">
    <property type="entry name" value="Lambda_DNA-bd_dom_sf"/>
</dbReference>
<dbReference type="PANTHER" id="PTHR30146">
    <property type="entry name" value="LACI-RELATED TRANSCRIPTIONAL REPRESSOR"/>
    <property type="match status" value="1"/>
</dbReference>
<name>A0ABX4MBV0_9ACTO</name>
<keyword evidence="1" id="KW-0805">Transcription regulation</keyword>
<gene>
    <name evidence="5" type="ORF">BW737_007850</name>
</gene>
<dbReference type="InterPro" id="IPR000843">
    <property type="entry name" value="HTH_LacI"/>
</dbReference>
<keyword evidence="2" id="KW-0238">DNA-binding</keyword>
<evidence type="ECO:0000259" key="4">
    <source>
        <dbReference type="PROSITE" id="PS50932"/>
    </source>
</evidence>